<dbReference type="OMA" id="SYNKGPQ"/>
<reference evidence="9 10" key="1">
    <citation type="journal article" date="2004" name="Nature">
        <title>Genome sequence of the ultrasmall unicellular red alga Cyanidioschyzon merolae 10D.</title>
        <authorList>
            <person name="Matsuzaki M."/>
            <person name="Misumi O."/>
            <person name="Shin-i T."/>
            <person name="Maruyama S."/>
            <person name="Takahara M."/>
            <person name="Miyagishima S."/>
            <person name="Mori T."/>
            <person name="Nishida K."/>
            <person name="Yagisawa F."/>
            <person name="Nishida K."/>
            <person name="Yoshida Y."/>
            <person name="Nishimura Y."/>
            <person name="Nakao S."/>
            <person name="Kobayashi T."/>
            <person name="Momoyama Y."/>
            <person name="Higashiyama T."/>
            <person name="Minoda A."/>
            <person name="Sano M."/>
            <person name="Nomoto H."/>
            <person name="Oishi K."/>
            <person name="Hayashi H."/>
            <person name="Ohta F."/>
            <person name="Nishizaka S."/>
            <person name="Haga S."/>
            <person name="Miura S."/>
            <person name="Morishita T."/>
            <person name="Kabeya Y."/>
            <person name="Terasawa K."/>
            <person name="Suzuki Y."/>
            <person name="Ishii Y."/>
            <person name="Asakawa S."/>
            <person name="Takano H."/>
            <person name="Ohta N."/>
            <person name="Kuroiwa H."/>
            <person name="Tanaka K."/>
            <person name="Shimizu N."/>
            <person name="Sugano S."/>
            <person name="Sato N."/>
            <person name="Nozaki H."/>
            <person name="Ogasawara N."/>
            <person name="Kohara Y."/>
            <person name="Kuroiwa T."/>
        </authorList>
    </citation>
    <scope>NUCLEOTIDE SEQUENCE [LARGE SCALE GENOMIC DNA]</scope>
    <source>
        <strain evidence="9 10">10D</strain>
    </source>
</reference>
<dbReference type="PANTHER" id="PTHR13604">
    <property type="entry name" value="DC12-RELATED"/>
    <property type="match status" value="1"/>
</dbReference>
<dbReference type="Gramene" id="CMQ063CT">
    <property type="protein sequence ID" value="CMQ063CT"/>
    <property type="gene ID" value="CMQ063C"/>
</dbReference>
<evidence type="ECO:0000313" key="9">
    <source>
        <dbReference type="EMBL" id="BAM81986.1"/>
    </source>
</evidence>
<keyword evidence="3" id="KW-0227">DNA damage</keyword>
<evidence type="ECO:0000256" key="8">
    <source>
        <dbReference type="SAM" id="MobiDB-lite"/>
    </source>
</evidence>
<dbReference type="GO" id="GO:0003697">
    <property type="term" value="F:single-stranded DNA binding"/>
    <property type="evidence" value="ECO:0007669"/>
    <property type="project" value="InterPro"/>
</dbReference>
<dbReference type="GO" id="GO:0106300">
    <property type="term" value="P:protein-DNA covalent cross-linking repair"/>
    <property type="evidence" value="ECO:0007669"/>
    <property type="project" value="InterPro"/>
</dbReference>
<evidence type="ECO:0008006" key="11">
    <source>
        <dbReference type="Google" id="ProtNLM"/>
    </source>
</evidence>
<dbReference type="EMBL" id="AP006499">
    <property type="protein sequence ID" value="BAM81986.1"/>
    <property type="molecule type" value="Genomic_DNA"/>
</dbReference>
<keyword evidence="7" id="KW-0456">Lyase</keyword>
<evidence type="ECO:0000256" key="4">
    <source>
        <dbReference type="ARBA" id="ARBA00022801"/>
    </source>
</evidence>
<protein>
    <recommendedName>
        <fullName evidence="11">Abasic site processing protein</fullName>
    </recommendedName>
</protein>
<dbReference type="InterPro" id="IPR003738">
    <property type="entry name" value="SRAP"/>
</dbReference>
<evidence type="ECO:0000256" key="2">
    <source>
        <dbReference type="ARBA" id="ARBA00022670"/>
    </source>
</evidence>
<evidence type="ECO:0000313" key="10">
    <source>
        <dbReference type="Proteomes" id="UP000007014"/>
    </source>
</evidence>
<gene>
    <name evidence="9" type="ORF">CYME_CMQ063C</name>
</gene>
<dbReference type="GO" id="GO:0006508">
    <property type="term" value="P:proteolysis"/>
    <property type="evidence" value="ECO:0007669"/>
    <property type="project" value="UniProtKB-KW"/>
</dbReference>
<name>M1UVH2_CYAM1</name>
<comment type="similarity">
    <text evidence="1">Belongs to the SOS response-associated peptidase family.</text>
</comment>
<dbReference type="AlphaFoldDB" id="M1UVH2"/>
<keyword evidence="6" id="KW-0238">DNA-binding</keyword>
<dbReference type="PANTHER" id="PTHR13604:SF0">
    <property type="entry name" value="ABASIC SITE PROCESSING PROTEIN HMCES"/>
    <property type="match status" value="1"/>
</dbReference>
<dbReference type="GO" id="GO:0016829">
    <property type="term" value="F:lyase activity"/>
    <property type="evidence" value="ECO:0007669"/>
    <property type="project" value="UniProtKB-KW"/>
</dbReference>
<evidence type="ECO:0000256" key="7">
    <source>
        <dbReference type="ARBA" id="ARBA00023239"/>
    </source>
</evidence>
<dbReference type="OrthoDB" id="2111841at2759"/>
<evidence type="ECO:0000256" key="5">
    <source>
        <dbReference type="ARBA" id="ARBA00023124"/>
    </source>
</evidence>
<dbReference type="Proteomes" id="UP000007014">
    <property type="component" value="Chromosome 17"/>
</dbReference>
<reference evidence="9 10" key="2">
    <citation type="journal article" date="2007" name="BMC Biol.">
        <title>A 100%-complete sequence reveals unusually simple genomic features in the hot-spring red alga Cyanidioschyzon merolae.</title>
        <authorList>
            <person name="Nozaki H."/>
            <person name="Takano H."/>
            <person name="Misumi O."/>
            <person name="Terasawa K."/>
            <person name="Matsuzaki M."/>
            <person name="Maruyama S."/>
            <person name="Nishida K."/>
            <person name="Yagisawa F."/>
            <person name="Yoshida Y."/>
            <person name="Fujiwara T."/>
            <person name="Takio S."/>
            <person name="Tamura K."/>
            <person name="Chung S.J."/>
            <person name="Nakamura S."/>
            <person name="Kuroiwa H."/>
            <person name="Tanaka K."/>
            <person name="Sato N."/>
            <person name="Kuroiwa T."/>
        </authorList>
    </citation>
    <scope>NUCLEOTIDE SEQUENCE [LARGE SCALE GENOMIC DNA]</scope>
    <source>
        <strain evidence="9 10">10D</strain>
    </source>
</reference>
<feature type="region of interest" description="Disordered" evidence="8">
    <location>
        <begin position="250"/>
        <end position="306"/>
    </location>
</feature>
<dbReference type="RefSeq" id="XP_005538022.1">
    <property type="nucleotide sequence ID" value="XM_005537965.1"/>
</dbReference>
<keyword evidence="4" id="KW-0378">Hydrolase</keyword>
<dbReference type="eggNOG" id="KOG2618">
    <property type="taxonomic scope" value="Eukaryota"/>
</dbReference>
<dbReference type="Pfam" id="PF02586">
    <property type="entry name" value="SRAP"/>
    <property type="match status" value="1"/>
</dbReference>
<dbReference type="Gene3D" id="3.90.1680.10">
    <property type="entry name" value="SOS response associated peptidase-like"/>
    <property type="match status" value="1"/>
</dbReference>
<evidence type="ECO:0000256" key="1">
    <source>
        <dbReference type="ARBA" id="ARBA00008136"/>
    </source>
</evidence>
<dbReference type="InterPro" id="IPR036590">
    <property type="entry name" value="SRAP-like"/>
</dbReference>
<sequence length="306" mass="34898">MCGRFALYYSREQLERVAGTTRWADAKDQEKRYHYQPRYNVAPQQTVPLLRTVSGERVLQPMRWAFPIRGRTFGKGESPPIVINVRAETALEKASFRSALDAGQRAVVIANGFYEWSAADAPGEQQDVGKIKTMTKASRIPYFIYHGVTKRESKDHLAPRNAHDMIDRPLFMAALFVEETEMNRFAIFTVAASDKIQWMHNRMPALLETEDQLQAWLDVEQVPARVAVHRCLQPTEQIVWHPVSNTVSSVKNEGPSLIEPRRDEPGKKPGLDIRSAFARGLKRSPSAQDLQAPETKQMRHTYQANR</sequence>
<feature type="compositionally biased region" description="Basic and acidic residues" evidence="8">
    <location>
        <begin position="259"/>
        <end position="271"/>
    </location>
</feature>
<dbReference type="GO" id="GO:0008233">
    <property type="term" value="F:peptidase activity"/>
    <property type="evidence" value="ECO:0007669"/>
    <property type="project" value="UniProtKB-KW"/>
</dbReference>
<proteinExistence type="inferred from homology"/>
<dbReference type="SUPFAM" id="SSF143081">
    <property type="entry name" value="BB1717-like"/>
    <property type="match status" value="1"/>
</dbReference>
<dbReference type="HOGENOM" id="CLU_035990_1_0_1"/>
<keyword evidence="2" id="KW-0645">Protease</keyword>
<keyword evidence="10" id="KW-1185">Reference proteome</keyword>
<keyword evidence="5" id="KW-0190">Covalent protein-DNA linkage</keyword>
<accession>M1UVH2</accession>
<organism evidence="9 10">
    <name type="scientific">Cyanidioschyzon merolae (strain NIES-3377 / 10D)</name>
    <name type="common">Unicellular red alga</name>
    <dbReference type="NCBI Taxonomy" id="280699"/>
    <lineage>
        <taxon>Eukaryota</taxon>
        <taxon>Rhodophyta</taxon>
        <taxon>Bangiophyceae</taxon>
        <taxon>Cyanidiales</taxon>
        <taxon>Cyanidiaceae</taxon>
        <taxon>Cyanidioschyzon</taxon>
    </lineage>
</organism>
<dbReference type="KEGG" id="cme:CYME_CMQ063C"/>
<evidence type="ECO:0000256" key="3">
    <source>
        <dbReference type="ARBA" id="ARBA00022763"/>
    </source>
</evidence>
<evidence type="ECO:0000256" key="6">
    <source>
        <dbReference type="ARBA" id="ARBA00023125"/>
    </source>
</evidence>
<dbReference type="GeneID" id="16996478"/>